<evidence type="ECO:0000256" key="1">
    <source>
        <dbReference type="ARBA" id="ARBA00005709"/>
    </source>
</evidence>
<dbReference type="PANTHER" id="PTHR42792">
    <property type="entry name" value="FLAGELLIN"/>
    <property type="match status" value="1"/>
</dbReference>
<dbReference type="InterPro" id="IPR001029">
    <property type="entry name" value="Flagellin_N"/>
</dbReference>
<dbReference type="Proteomes" id="UP000682713">
    <property type="component" value="Unassembled WGS sequence"/>
</dbReference>
<evidence type="ECO:0000256" key="5">
    <source>
        <dbReference type="SAM" id="Coils"/>
    </source>
</evidence>
<comment type="caution">
    <text evidence="8">The sequence shown here is derived from an EMBL/GenBank/DDBJ whole genome shotgun (WGS) entry which is preliminary data.</text>
</comment>
<evidence type="ECO:0000259" key="7">
    <source>
        <dbReference type="Pfam" id="PF00700"/>
    </source>
</evidence>
<proteinExistence type="inferred from homology"/>
<dbReference type="GO" id="GO:0005198">
    <property type="term" value="F:structural molecule activity"/>
    <property type="evidence" value="ECO:0007669"/>
    <property type="project" value="UniProtKB-UniRule"/>
</dbReference>
<evidence type="ECO:0000256" key="3">
    <source>
        <dbReference type="ARBA" id="ARBA00023143"/>
    </source>
</evidence>
<keyword evidence="9" id="KW-1185">Reference proteome</keyword>
<name>A0A942YNK5_9BACI</name>
<accession>A0A942YNK5</accession>
<feature type="domain" description="Flagellin C-terminal" evidence="7">
    <location>
        <begin position="190"/>
        <end position="243"/>
    </location>
</feature>
<evidence type="ECO:0000259" key="6">
    <source>
        <dbReference type="Pfam" id="PF00669"/>
    </source>
</evidence>
<keyword evidence="8" id="KW-0282">Flagellum</keyword>
<evidence type="ECO:0000313" key="9">
    <source>
        <dbReference type="Proteomes" id="UP000682713"/>
    </source>
</evidence>
<keyword evidence="5" id="KW-0175">Coiled coil</keyword>
<protein>
    <recommendedName>
        <fullName evidence="2 4">Flagellin</fullName>
    </recommendedName>
</protein>
<keyword evidence="4" id="KW-0964">Secreted</keyword>
<dbReference type="SUPFAM" id="SSF64518">
    <property type="entry name" value="Phase 1 flagellin"/>
    <property type="match status" value="1"/>
</dbReference>
<evidence type="ECO:0000256" key="2">
    <source>
        <dbReference type="ARBA" id="ARBA00020110"/>
    </source>
</evidence>
<reference evidence="8 9" key="1">
    <citation type="submission" date="2021-05" db="EMBL/GenBank/DDBJ databases">
        <title>Novel Bacillus species.</title>
        <authorList>
            <person name="Liu G."/>
        </authorList>
    </citation>
    <scope>NUCLEOTIDE SEQUENCE [LARGE SCALE GENOMIC DNA]</scope>
    <source>
        <strain evidence="8 9">FJAT-49732</strain>
    </source>
</reference>
<dbReference type="Gene3D" id="1.20.1330.10">
    <property type="entry name" value="f41 fragment of flagellin, N-terminal domain"/>
    <property type="match status" value="1"/>
</dbReference>
<comment type="subcellular location">
    <subcellularLocation>
        <location evidence="4">Secreted</location>
    </subcellularLocation>
    <subcellularLocation>
        <location evidence="4">Bacterial flagellum</location>
    </subcellularLocation>
</comment>
<evidence type="ECO:0000313" key="8">
    <source>
        <dbReference type="EMBL" id="MBS4200391.1"/>
    </source>
</evidence>
<sequence length="244" mass="25834">MIINHNIAALNTHRQLGAATNAQSKSMEKLSSGLRINRAGDDAAGLAISEKMRAQIRGLDQASRNAQDGISLIQTAEGALNETHAILQRMRELAVQSANDTNDNTVDRVAIDQEFKDLATELTRISTDTKFNGKALLDGDPANKFVIHVGADAGQAINIDLTTTGFGAAQLGGDLTNDSLASQGGANTAITNVQTAINTVSTERGKLGALQNRLEHTINNVNNASENLTAAESRIRDVDYTEAA</sequence>
<gene>
    <name evidence="8" type="ORF">KHA93_12190</name>
</gene>
<dbReference type="InterPro" id="IPR001492">
    <property type="entry name" value="Flagellin"/>
</dbReference>
<dbReference type="Pfam" id="PF00700">
    <property type="entry name" value="Flagellin_C"/>
    <property type="match status" value="1"/>
</dbReference>
<keyword evidence="8" id="KW-0969">Cilium</keyword>
<comment type="function">
    <text evidence="4">Flagellin is the subunit protein which polymerizes to form the filaments of bacterial flagella.</text>
</comment>
<keyword evidence="8" id="KW-0966">Cell projection</keyword>
<feature type="coiled-coil region" evidence="5">
    <location>
        <begin position="207"/>
        <end position="234"/>
    </location>
</feature>
<dbReference type="GO" id="GO:0005576">
    <property type="term" value="C:extracellular region"/>
    <property type="evidence" value="ECO:0007669"/>
    <property type="project" value="UniProtKB-SubCell"/>
</dbReference>
<dbReference type="Pfam" id="PF00669">
    <property type="entry name" value="Flagellin_N"/>
    <property type="match status" value="1"/>
</dbReference>
<dbReference type="GO" id="GO:0009288">
    <property type="term" value="C:bacterial-type flagellum"/>
    <property type="evidence" value="ECO:0007669"/>
    <property type="project" value="UniProtKB-SubCell"/>
</dbReference>
<dbReference type="AlphaFoldDB" id="A0A942YNK5"/>
<dbReference type="PANTHER" id="PTHR42792:SF2">
    <property type="entry name" value="FLAGELLIN"/>
    <property type="match status" value="1"/>
</dbReference>
<organism evidence="8 9">
    <name type="scientific">Lederbergia citrisecunda</name>
    <dbReference type="NCBI Taxonomy" id="2833583"/>
    <lineage>
        <taxon>Bacteria</taxon>
        <taxon>Bacillati</taxon>
        <taxon>Bacillota</taxon>
        <taxon>Bacilli</taxon>
        <taxon>Bacillales</taxon>
        <taxon>Bacillaceae</taxon>
        <taxon>Lederbergia</taxon>
    </lineage>
</organism>
<keyword evidence="3 4" id="KW-0975">Bacterial flagellum</keyword>
<dbReference type="PRINTS" id="PR00207">
    <property type="entry name" value="FLAGELLIN"/>
</dbReference>
<feature type="domain" description="Flagellin N-terminal" evidence="6">
    <location>
        <begin position="3"/>
        <end position="139"/>
    </location>
</feature>
<dbReference type="InterPro" id="IPR046358">
    <property type="entry name" value="Flagellin_C"/>
</dbReference>
<dbReference type="EMBL" id="JAGYPJ010000001">
    <property type="protein sequence ID" value="MBS4200391.1"/>
    <property type="molecule type" value="Genomic_DNA"/>
</dbReference>
<comment type="similarity">
    <text evidence="1 4">Belongs to the bacterial flagellin family.</text>
</comment>
<evidence type="ECO:0000256" key="4">
    <source>
        <dbReference type="RuleBase" id="RU362073"/>
    </source>
</evidence>
<dbReference type="RefSeq" id="WP_213110978.1">
    <property type="nucleotide sequence ID" value="NZ_JAGYPJ010000001.1"/>
</dbReference>